<evidence type="ECO:0008006" key="3">
    <source>
        <dbReference type="Google" id="ProtNLM"/>
    </source>
</evidence>
<evidence type="ECO:0000313" key="2">
    <source>
        <dbReference type="Proteomes" id="UP000609531"/>
    </source>
</evidence>
<sequence length="361" mass="38410">MTQQPPACDILLLGTGFFAEVMLTDLSATATTPLRVVVGGRNAARMGWLVDACRSRAVIHDTPIRFDWREVDFTSAETLAEAIGALRPKVVVQAASLQSPWKVDIGDSAWSHLVARAGFGTTIAFNAMLAWRAAEAVRLLGDRCHFVNTCYPDGVNPLLEAAGLPITTGVGNIGIFPGLIGGRLPAEDLADFRVLAHHRHLVEWRKPGPERAGAPVRAWCGAKELEGINAMTLDIQLPYRDLNLISAASAVPVLLALAGEGARRCHVPGPYGLPGGYPATVDETGLRLDLPPGLSEAEAIAWNRQFEEADGVSVRDGRVTYSANARAALAEHSVEIAEGFAAADLEDAFAAVTALRERLGG</sequence>
<proteinExistence type="predicted"/>
<dbReference type="RefSeq" id="WP_198882626.1">
    <property type="nucleotide sequence ID" value="NZ_JAEKJA010000010.1"/>
</dbReference>
<organism evidence="1 2">
    <name type="scientific">Acuticoccus mangrovi</name>
    <dbReference type="NCBI Taxonomy" id="2796142"/>
    <lineage>
        <taxon>Bacteria</taxon>
        <taxon>Pseudomonadati</taxon>
        <taxon>Pseudomonadota</taxon>
        <taxon>Alphaproteobacteria</taxon>
        <taxon>Hyphomicrobiales</taxon>
        <taxon>Amorphaceae</taxon>
        <taxon>Acuticoccus</taxon>
    </lineage>
</organism>
<dbReference type="SUPFAM" id="SSF51735">
    <property type="entry name" value="NAD(P)-binding Rossmann-fold domains"/>
    <property type="match status" value="1"/>
</dbReference>
<dbReference type="AlphaFoldDB" id="A0A934IQA9"/>
<dbReference type="EMBL" id="JAEKJA010000010">
    <property type="protein sequence ID" value="MBJ3776736.1"/>
    <property type="molecule type" value="Genomic_DNA"/>
</dbReference>
<name>A0A934IQA9_9HYPH</name>
<reference evidence="1" key="1">
    <citation type="submission" date="2020-12" db="EMBL/GenBank/DDBJ databases">
        <title>Bacterial taxonomy.</title>
        <authorList>
            <person name="Pan X."/>
        </authorList>
    </citation>
    <scope>NUCLEOTIDE SEQUENCE</scope>
    <source>
        <strain evidence="1">B2012</strain>
    </source>
</reference>
<protein>
    <recommendedName>
        <fullName evidence="3">Saccharopine dehydrogenase NADP binding domain-containing protein</fullName>
    </recommendedName>
</protein>
<dbReference type="InterPro" id="IPR036291">
    <property type="entry name" value="NAD(P)-bd_dom_sf"/>
</dbReference>
<keyword evidence="2" id="KW-1185">Reference proteome</keyword>
<gene>
    <name evidence="1" type="ORF">JCR33_13605</name>
</gene>
<accession>A0A934IQA9</accession>
<evidence type="ECO:0000313" key="1">
    <source>
        <dbReference type="EMBL" id="MBJ3776736.1"/>
    </source>
</evidence>
<dbReference type="Gene3D" id="3.40.50.720">
    <property type="entry name" value="NAD(P)-binding Rossmann-like Domain"/>
    <property type="match status" value="1"/>
</dbReference>
<comment type="caution">
    <text evidence="1">The sequence shown here is derived from an EMBL/GenBank/DDBJ whole genome shotgun (WGS) entry which is preliminary data.</text>
</comment>
<dbReference type="Proteomes" id="UP000609531">
    <property type="component" value="Unassembled WGS sequence"/>
</dbReference>